<dbReference type="EMBL" id="LSNE01000005">
    <property type="protein sequence ID" value="KXI28816.1"/>
    <property type="molecule type" value="Genomic_DNA"/>
</dbReference>
<dbReference type="InterPro" id="IPR001647">
    <property type="entry name" value="HTH_TetR"/>
</dbReference>
<reference evidence="7" key="1">
    <citation type="submission" date="2016-02" db="EMBL/GenBank/DDBJ databases">
        <authorList>
            <person name="Schultz-Johansen M."/>
            <person name="Glaring M.A."/>
            <person name="Bech P.K."/>
            <person name="Stougaard P."/>
        </authorList>
    </citation>
    <scope>NUCLEOTIDE SEQUENCE [LARGE SCALE GENOMIC DNA]</scope>
    <source>
        <strain evidence="7">S66</strain>
    </source>
</reference>
<evidence type="ECO:0000313" key="7">
    <source>
        <dbReference type="Proteomes" id="UP000070299"/>
    </source>
</evidence>
<keyword evidence="3" id="KW-0804">Transcription</keyword>
<gene>
    <name evidence="6" type="ORF">AX660_11475</name>
</gene>
<dbReference type="Proteomes" id="UP000070299">
    <property type="component" value="Unassembled WGS sequence"/>
</dbReference>
<dbReference type="OrthoDB" id="116240at2"/>
<keyword evidence="7" id="KW-1185">Reference proteome</keyword>
<evidence type="ECO:0000256" key="2">
    <source>
        <dbReference type="ARBA" id="ARBA00023125"/>
    </source>
</evidence>
<dbReference type="PANTHER" id="PTHR47506">
    <property type="entry name" value="TRANSCRIPTIONAL REGULATORY PROTEIN"/>
    <property type="match status" value="1"/>
</dbReference>
<comment type="caution">
    <text evidence="6">The sequence shown here is derived from an EMBL/GenBank/DDBJ whole genome shotgun (WGS) entry which is preliminary data.</text>
</comment>
<evidence type="ECO:0000313" key="6">
    <source>
        <dbReference type="EMBL" id="KXI28816.1"/>
    </source>
</evidence>
<dbReference type="STRING" id="1799789.AX660_11475"/>
<sequence length="180" mass="20490">MATPRKQVLIDTAYRLFNQHGYHATGIDRILADSGVSKATLYKHFKSKEELILEVLQQRHEQLYAMLERAMQENKSSHPALALFDALNNWFQSEHFYGCNFIKAGGEYPQIQDPIHSFSAWHKNSVSQLLSRYLPENQQYLSNAFCLLADGAIIAAQIRGQKDAAKQAKIFAQQLLTAHI</sequence>
<dbReference type="PANTHER" id="PTHR47506:SF3">
    <property type="entry name" value="HTH-TYPE TRANSCRIPTIONAL REGULATOR LMRA"/>
    <property type="match status" value="1"/>
</dbReference>
<evidence type="ECO:0000259" key="5">
    <source>
        <dbReference type="PROSITE" id="PS50977"/>
    </source>
</evidence>
<accession>A0A136A0P4</accession>
<evidence type="ECO:0000256" key="1">
    <source>
        <dbReference type="ARBA" id="ARBA00023015"/>
    </source>
</evidence>
<dbReference type="GO" id="GO:0003677">
    <property type="term" value="F:DNA binding"/>
    <property type="evidence" value="ECO:0007669"/>
    <property type="project" value="UniProtKB-UniRule"/>
</dbReference>
<dbReference type="InterPro" id="IPR009057">
    <property type="entry name" value="Homeodomain-like_sf"/>
</dbReference>
<dbReference type="SUPFAM" id="SSF46689">
    <property type="entry name" value="Homeodomain-like"/>
    <property type="match status" value="1"/>
</dbReference>
<feature type="domain" description="HTH tetR-type" evidence="5">
    <location>
        <begin position="3"/>
        <end position="63"/>
    </location>
</feature>
<dbReference type="Pfam" id="PF00440">
    <property type="entry name" value="TetR_N"/>
    <property type="match status" value="1"/>
</dbReference>
<evidence type="ECO:0000256" key="3">
    <source>
        <dbReference type="ARBA" id="ARBA00023163"/>
    </source>
</evidence>
<dbReference type="PROSITE" id="PS50977">
    <property type="entry name" value="HTH_TETR_2"/>
    <property type="match status" value="1"/>
</dbReference>
<proteinExistence type="predicted"/>
<keyword evidence="1" id="KW-0805">Transcription regulation</keyword>
<dbReference type="PRINTS" id="PR00455">
    <property type="entry name" value="HTHTETR"/>
</dbReference>
<dbReference type="RefSeq" id="WP_068375592.1">
    <property type="nucleotide sequence ID" value="NZ_LSNE01000005.1"/>
</dbReference>
<organism evidence="6 7">
    <name type="scientific">Paraglaciecola hydrolytica</name>
    <dbReference type="NCBI Taxonomy" id="1799789"/>
    <lineage>
        <taxon>Bacteria</taxon>
        <taxon>Pseudomonadati</taxon>
        <taxon>Pseudomonadota</taxon>
        <taxon>Gammaproteobacteria</taxon>
        <taxon>Alteromonadales</taxon>
        <taxon>Alteromonadaceae</taxon>
        <taxon>Paraglaciecola</taxon>
    </lineage>
</organism>
<dbReference type="AlphaFoldDB" id="A0A136A0P4"/>
<keyword evidence="2 4" id="KW-0238">DNA-binding</keyword>
<dbReference type="Gene3D" id="1.10.357.10">
    <property type="entry name" value="Tetracycline Repressor, domain 2"/>
    <property type="match status" value="1"/>
</dbReference>
<protein>
    <recommendedName>
        <fullName evidence="5">HTH tetR-type domain-containing protein</fullName>
    </recommendedName>
</protein>
<dbReference type="SUPFAM" id="SSF48498">
    <property type="entry name" value="Tetracyclin repressor-like, C-terminal domain"/>
    <property type="match status" value="1"/>
</dbReference>
<dbReference type="InterPro" id="IPR036271">
    <property type="entry name" value="Tet_transcr_reg_TetR-rel_C_sf"/>
</dbReference>
<name>A0A136A0P4_9ALTE</name>
<evidence type="ECO:0000256" key="4">
    <source>
        <dbReference type="PROSITE-ProRule" id="PRU00335"/>
    </source>
</evidence>
<feature type="DNA-binding region" description="H-T-H motif" evidence="4">
    <location>
        <begin position="26"/>
        <end position="45"/>
    </location>
</feature>